<dbReference type="PANTHER" id="PTHR14379">
    <property type="entry name" value="LIMKAIN B LKAP"/>
    <property type="match status" value="1"/>
</dbReference>
<keyword evidence="3" id="KW-1185">Reference proteome</keyword>
<evidence type="ECO:0000256" key="1">
    <source>
        <dbReference type="SAM" id="MobiDB-lite"/>
    </source>
</evidence>
<dbReference type="Proteomes" id="UP000029120">
    <property type="component" value="Unassembled WGS sequence"/>
</dbReference>
<dbReference type="GO" id="GO:0010468">
    <property type="term" value="P:regulation of gene expression"/>
    <property type="evidence" value="ECO:0007669"/>
    <property type="project" value="InterPro"/>
</dbReference>
<dbReference type="EMBL" id="KL986133">
    <property type="protein sequence ID" value="KFK22724.1"/>
    <property type="molecule type" value="Genomic_DNA"/>
</dbReference>
<dbReference type="InterPro" id="IPR024768">
    <property type="entry name" value="Marf1"/>
</dbReference>
<dbReference type="GO" id="GO:0005777">
    <property type="term" value="C:peroxisome"/>
    <property type="evidence" value="ECO:0007669"/>
    <property type="project" value="InterPro"/>
</dbReference>
<protein>
    <recommendedName>
        <fullName evidence="4">NYN domain-containing protein</fullName>
    </recommendedName>
</protein>
<name>A0A087FYM2_ARAAL</name>
<evidence type="ECO:0000313" key="2">
    <source>
        <dbReference type="EMBL" id="KFK22724.1"/>
    </source>
</evidence>
<evidence type="ECO:0000313" key="3">
    <source>
        <dbReference type="Proteomes" id="UP000029120"/>
    </source>
</evidence>
<feature type="region of interest" description="Disordered" evidence="1">
    <location>
        <begin position="1"/>
        <end position="21"/>
    </location>
</feature>
<dbReference type="OrthoDB" id="1042662at2759"/>
<proteinExistence type="predicted"/>
<gene>
    <name evidence="2" type="ORF">AALP_AAs62920U000300</name>
</gene>
<dbReference type="OMA" id="TARDYKM"/>
<dbReference type="AlphaFoldDB" id="A0A087FYM2"/>
<sequence length="189" mass="21379">MSSASDEIMSSASDETMSSASDEPIFTGPCIRVFWDVVAFPFPGLEPALIYQNMSSILEKMGFLGKLSIMAYVDKETFPDELRDVYENAGITIIYPRQQGGIHDICRVMFLDIAWWANENIDNPYVPVNLVVFSKLTREQSGYLERLQQWARDNFNVLLATKPEVLSSIERLQVVSFDCLSTRLLYGGN</sequence>
<dbReference type="CDD" id="cd10910">
    <property type="entry name" value="PIN_limkain_b1_N_like"/>
    <property type="match status" value="1"/>
</dbReference>
<reference evidence="3" key="1">
    <citation type="journal article" date="2015" name="Nat. Plants">
        <title>Genome expansion of Arabis alpina linked with retrotransposition and reduced symmetric DNA methylation.</title>
        <authorList>
            <person name="Willing E.M."/>
            <person name="Rawat V."/>
            <person name="Mandakova T."/>
            <person name="Maumus F."/>
            <person name="James G.V."/>
            <person name="Nordstroem K.J."/>
            <person name="Becker C."/>
            <person name="Warthmann N."/>
            <person name="Chica C."/>
            <person name="Szarzynska B."/>
            <person name="Zytnicki M."/>
            <person name="Albani M.C."/>
            <person name="Kiefer C."/>
            <person name="Bergonzi S."/>
            <person name="Castaings L."/>
            <person name="Mateos J.L."/>
            <person name="Berns M.C."/>
            <person name="Bujdoso N."/>
            <person name="Piofczyk T."/>
            <person name="de Lorenzo L."/>
            <person name="Barrero-Sicilia C."/>
            <person name="Mateos I."/>
            <person name="Piednoel M."/>
            <person name="Hagmann J."/>
            <person name="Chen-Min-Tao R."/>
            <person name="Iglesias-Fernandez R."/>
            <person name="Schuster S.C."/>
            <person name="Alonso-Blanco C."/>
            <person name="Roudier F."/>
            <person name="Carbonero P."/>
            <person name="Paz-Ares J."/>
            <person name="Davis S.J."/>
            <person name="Pecinka A."/>
            <person name="Quesneville H."/>
            <person name="Colot V."/>
            <person name="Lysak M.A."/>
            <person name="Weigel D."/>
            <person name="Coupland G."/>
            <person name="Schneeberger K."/>
        </authorList>
    </citation>
    <scope>NUCLEOTIDE SEQUENCE [LARGE SCALE GENOMIC DNA]</scope>
    <source>
        <strain evidence="3">cv. Pajares</strain>
    </source>
</reference>
<organism evidence="2 3">
    <name type="scientific">Arabis alpina</name>
    <name type="common">Alpine rock-cress</name>
    <dbReference type="NCBI Taxonomy" id="50452"/>
    <lineage>
        <taxon>Eukaryota</taxon>
        <taxon>Viridiplantae</taxon>
        <taxon>Streptophyta</taxon>
        <taxon>Embryophyta</taxon>
        <taxon>Tracheophyta</taxon>
        <taxon>Spermatophyta</taxon>
        <taxon>Magnoliopsida</taxon>
        <taxon>eudicotyledons</taxon>
        <taxon>Gunneridae</taxon>
        <taxon>Pentapetalae</taxon>
        <taxon>rosids</taxon>
        <taxon>malvids</taxon>
        <taxon>Brassicales</taxon>
        <taxon>Brassicaceae</taxon>
        <taxon>Arabideae</taxon>
        <taxon>Arabis</taxon>
    </lineage>
</organism>
<evidence type="ECO:0008006" key="4">
    <source>
        <dbReference type="Google" id="ProtNLM"/>
    </source>
</evidence>
<dbReference type="PANTHER" id="PTHR14379:SF58">
    <property type="entry name" value="NYN DOMAIN-CONTAINING PROTEIN"/>
    <property type="match status" value="1"/>
</dbReference>
<dbReference type="Gramene" id="KFK22724">
    <property type="protein sequence ID" value="KFK22724"/>
    <property type="gene ID" value="AALP_AAs62920U000300"/>
</dbReference>
<accession>A0A087FYM2</accession>